<feature type="compositionally biased region" description="Basic and acidic residues" evidence="6">
    <location>
        <begin position="166"/>
        <end position="178"/>
    </location>
</feature>
<keyword evidence="3" id="KW-0863">Zinc-finger</keyword>
<name>A0A6J1A0M3_9ROSI</name>
<feature type="compositionally biased region" description="Basic and acidic residues" evidence="6">
    <location>
        <begin position="295"/>
        <end position="309"/>
    </location>
</feature>
<feature type="region of interest" description="Disordered" evidence="6">
    <location>
        <begin position="399"/>
        <end position="442"/>
    </location>
</feature>
<keyword evidence="4" id="KW-0862">Zinc</keyword>
<keyword evidence="2" id="KW-0479">Metal-binding</keyword>
<feature type="compositionally biased region" description="Polar residues" evidence="6">
    <location>
        <begin position="606"/>
        <end position="647"/>
    </location>
</feature>
<feature type="compositionally biased region" description="Basic and acidic residues" evidence="6">
    <location>
        <begin position="399"/>
        <end position="423"/>
    </location>
</feature>
<dbReference type="RefSeq" id="XP_021280139.1">
    <property type="nucleotide sequence ID" value="XM_021424464.1"/>
</dbReference>
<feature type="region of interest" description="Disordered" evidence="6">
    <location>
        <begin position="485"/>
        <end position="525"/>
    </location>
</feature>
<dbReference type="SUPFAM" id="SSF57903">
    <property type="entry name" value="FYVE/PHD zinc finger"/>
    <property type="match status" value="1"/>
</dbReference>
<dbReference type="Gene3D" id="3.30.40.10">
    <property type="entry name" value="Zinc/RING finger domain, C3HC4 (zinc finger)"/>
    <property type="match status" value="1"/>
</dbReference>
<feature type="region of interest" description="Disordered" evidence="6">
    <location>
        <begin position="166"/>
        <end position="186"/>
    </location>
</feature>
<dbReference type="SMART" id="SM00249">
    <property type="entry name" value="PHD"/>
    <property type="match status" value="1"/>
</dbReference>
<feature type="compositionally biased region" description="Polar residues" evidence="6">
    <location>
        <begin position="916"/>
        <end position="931"/>
    </location>
</feature>
<feature type="region of interest" description="Disordered" evidence="6">
    <location>
        <begin position="798"/>
        <end position="946"/>
    </location>
</feature>
<feature type="compositionally biased region" description="Polar residues" evidence="6">
    <location>
        <begin position="717"/>
        <end position="751"/>
    </location>
</feature>
<dbReference type="Proteomes" id="UP000504621">
    <property type="component" value="Unplaced"/>
</dbReference>
<evidence type="ECO:0000256" key="2">
    <source>
        <dbReference type="ARBA" id="ARBA00022723"/>
    </source>
</evidence>
<proteinExistence type="predicted"/>
<feature type="domain" description="Zinc finger PHD-type" evidence="7">
    <location>
        <begin position="22"/>
        <end position="65"/>
    </location>
</feature>
<dbReference type="Pfam" id="PF24659">
    <property type="entry name" value="DUF7648"/>
    <property type="match status" value="1"/>
</dbReference>
<organism evidence="8 9">
    <name type="scientific">Herrania umbratica</name>
    <dbReference type="NCBI Taxonomy" id="108875"/>
    <lineage>
        <taxon>Eukaryota</taxon>
        <taxon>Viridiplantae</taxon>
        <taxon>Streptophyta</taxon>
        <taxon>Embryophyta</taxon>
        <taxon>Tracheophyta</taxon>
        <taxon>Spermatophyta</taxon>
        <taxon>Magnoliopsida</taxon>
        <taxon>eudicotyledons</taxon>
        <taxon>Gunneridae</taxon>
        <taxon>Pentapetalae</taxon>
        <taxon>rosids</taxon>
        <taxon>malvids</taxon>
        <taxon>Malvales</taxon>
        <taxon>Malvaceae</taxon>
        <taxon>Byttnerioideae</taxon>
        <taxon>Herrania</taxon>
    </lineage>
</organism>
<feature type="compositionally biased region" description="Low complexity" evidence="6">
    <location>
        <begin position="707"/>
        <end position="716"/>
    </location>
</feature>
<keyword evidence="5" id="KW-0539">Nucleus</keyword>
<feature type="compositionally biased region" description="Basic residues" evidence="6">
    <location>
        <begin position="1058"/>
        <end position="1068"/>
    </location>
</feature>
<comment type="subcellular location">
    <subcellularLocation>
        <location evidence="1">Nucleus</location>
    </subcellularLocation>
</comment>
<dbReference type="OrthoDB" id="79252at2759"/>
<dbReference type="InterPro" id="IPR013083">
    <property type="entry name" value="Znf_RING/FYVE/PHD"/>
</dbReference>
<protein>
    <submittedName>
        <fullName evidence="9">Uncharacterized protein LOC110413595</fullName>
    </submittedName>
</protein>
<evidence type="ECO:0000256" key="1">
    <source>
        <dbReference type="ARBA" id="ARBA00004123"/>
    </source>
</evidence>
<feature type="compositionally biased region" description="Basic and acidic residues" evidence="6">
    <location>
        <begin position="851"/>
        <end position="873"/>
    </location>
</feature>
<evidence type="ECO:0000256" key="5">
    <source>
        <dbReference type="ARBA" id="ARBA00023242"/>
    </source>
</evidence>
<dbReference type="PANTHER" id="PTHR14571">
    <property type="entry name" value="HISTONE-LYSINE N-METHYLTRANSFERASE SET-26-RELATED"/>
    <property type="match status" value="1"/>
</dbReference>
<feature type="region of interest" description="Disordered" evidence="6">
    <location>
        <begin position="212"/>
        <end position="363"/>
    </location>
</feature>
<evidence type="ECO:0000259" key="7">
    <source>
        <dbReference type="SMART" id="SM00249"/>
    </source>
</evidence>
<evidence type="ECO:0000256" key="6">
    <source>
        <dbReference type="SAM" id="MobiDB-lite"/>
    </source>
</evidence>
<accession>A0A6J1A0M3</accession>
<dbReference type="GO" id="GO:0008270">
    <property type="term" value="F:zinc ion binding"/>
    <property type="evidence" value="ECO:0007669"/>
    <property type="project" value="UniProtKB-KW"/>
</dbReference>
<sequence>MKGRTHRADPHDDWGDGSWTVDCVCGVNFDDGEEMVKCDECGVWVHTRCSRYTKAEELFACDKCKSKSNRNDSEEKEVAQLLIELPTKTVRIESSYVGHVPPRRPFRLWTDIPMEERVHVQGVPGGELGLFGGLSGVFTPELWKCTGYVPKKFNFQYREFPCWDEKKDDDNKNGKQNENENGNLVDNGAGVLISLSKERVFGAPIYPMKEGLKEGKKSEGEDLDGKRWQNGARKDRSVLQPVVIPSSKRKKDELGASKDRSAKKKSRSAAEKEAYEKKRAAQSNKTVIRPSSDAKQLEFYEDRGSKSFKTDVQSVKNKNLRDSVLQEPTSDGNVALNHAVERPQKNLVSKERASEASTSSMSGHDFSIRFDLKEEKVDHQIPAAMKSSPTTEDVVALPLEHKDPGITPVKEEGDSMTIDKVDGGVEGSTSLQEHPVDDLANPALGVQGNKIVKDSNGSMPHVLVKPDIEVKKEMNHDDGSKVVLTAQSSSHDDTKDTGISSHQTSETSQMNDVVGGSSQSSDGKEKVIVSEVVADCHSDKANEMSGDCSLLKCDLEGSEVPEPVQKSSSESKLVPGSAEELKLSGNVLTSEEQSIQHKMVVCVGKPSSTSSAAINPMSSIPDNSKPADSQNSNPNTKQRVISDNNASIKKDHAASDVPKDEDRHDISRKTAKERPKSSFGSASKVSHQSRISHASISRRTISESKDSVPSSSSKASLVQNTSVTSVSGEPAGSMQSHSASHVQQNKTSASGFLQKGEKLNHSSTQPASKVTHATSAHPFATSNSPTLSDEELALLLHQELNSSPRVPRVPRVRHTGSFPQLASPTATSMLIKRTSSSGGKDHSVVSRRKNKDASKDGSRGSREPDDEAKRTDKALLSPDQRQDTGSAMDASVKSDDKNVLPAPTTTTNSGPSSSTEANDQTLSSIRSSPRNISDDDTGIVRGSAPRTLPGLINEIMSKGRRMTYEELCNAVLPHWPNLRKHNGERYAYSSHSQAVLDCLRNRQEWAQLVDRGPKTNSSRKRRKADAEESEDNEYSKGRTTKEVESKSLESQKEEFPKGKRKARKRRRLALQGRGIKDVQRRRKVDFSEDDAGPFSNSSEESMFSEDEIQGGGACPAGSEASASSDEIGTM</sequence>
<keyword evidence="8" id="KW-1185">Reference proteome</keyword>
<feature type="compositionally biased region" description="Polar residues" evidence="6">
    <location>
        <begin position="1120"/>
        <end position="1130"/>
    </location>
</feature>
<feature type="compositionally biased region" description="Polar residues" evidence="6">
    <location>
        <begin position="817"/>
        <end position="838"/>
    </location>
</feature>
<feature type="compositionally biased region" description="Basic and acidic residues" evidence="6">
    <location>
        <begin position="250"/>
        <end position="260"/>
    </location>
</feature>
<dbReference type="AlphaFoldDB" id="A0A6J1A0M3"/>
<feature type="compositionally biased region" description="Basic and acidic residues" evidence="6">
    <location>
        <begin position="1033"/>
        <end position="1057"/>
    </location>
</feature>
<feature type="compositionally biased region" description="Polar residues" evidence="6">
    <location>
        <begin position="678"/>
        <end position="699"/>
    </location>
</feature>
<dbReference type="InterPro" id="IPR019786">
    <property type="entry name" value="Zinc_finger_PHD-type_CS"/>
</dbReference>
<feature type="compositionally biased region" description="Low complexity" evidence="6">
    <location>
        <begin position="901"/>
        <end position="915"/>
    </location>
</feature>
<feature type="compositionally biased region" description="Basic and acidic residues" evidence="6">
    <location>
        <begin position="212"/>
        <end position="237"/>
    </location>
</feature>
<feature type="compositionally biased region" description="Basic and acidic residues" evidence="6">
    <location>
        <begin position="648"/>
        <end position="676"/>
    </location>
</feature>
<feature type="compositionally biased region" description="Basic and acidic residues" evidence="6">
    <location>
        <begin position="339"/>
        <end position="354"/>
    </location>
</feature>
<evidence type="ECO:0000313" key="8">
    <source>
        <dbReference type="Proteomes" id="UP000504621"/>
    </source>
</evidence>
<dbReference type="PROSITE" id="PS01359">
    <property type="entry name" value="ZF_PHD_1"/>
    <property type="match status" value="1"/>
</dbReference>
<reference evidence="9" key="1">
    <citation type="submission" date="2025-08" db="UniProtKB">
        <authorList>
            <consortium name="RefSeq"/>
        </authorList>
    </citation>
    <scope>IDENTIFICATION</scope>
    <source>
        <tissue evidence="9">Leaf</tissue>
    </source>
</reference>
<dbReference type="InterPro" id="IPR056065">
    <property type="entry name" value="DUF7648"/>
</dbReference>
<feature type="region of interest" description="Disordered" evidence="6">
    <location>
        <begin position="606"/>
        <end position="785"/>
    </location>
</feature>
<dbReference type="PANTHER" id="PTHR14571:SF9">
    <property type="entry name" value="HISTONE-LYSINE N-METHYLTRANSFERASE SET-26-RELATED"/>
    <property type="match status" value="1"/>
</dbReference>
<dbReference type="InterPro" id="IPR011011">
    <property type="entry name" value="Znf_FYVE_PHD"/>
</dbReference>
<dbReference type="InterPro" id="IPR001965">
    <property type="entry name" value="Znf_PHD"/>
</dbReference>
<feature type="compositionally biased region" description="Basic and acidic residues" evidence="6">
    <location>
        <begin position="268"/>
        <end position="279"/>
    </location>
</feature>
<feature type="compositionally biased region" description="Polar residues" evidence="6">
    <location>
        <begin position="761"/>
        <end position="785"/>
    </location>
</feature>
<gene>
    <name evidence="9" type="primary">LOC110413595</name>
</gene>
<dbReference type="GO" id="GO:0005634">
    <property type="term" value="C:nucleus"/>
    <property type="evidence" value="ECO:0007669"/>
    <property type="project" value="UniProtKB-SubCell"/>
</dbReference>
<feature type="compositionally biased region" description="Low complexity" evidence="6">
    <location>
        <begin position="512"/>
        <end position="521"/>
    </location>
</feature>
<feature type="region of interest" description="Disordered" evidence="6">
    <location>
        <begin position="559"/>
        <end position="578"/>
    </location>
</feature>
<evidence type="ECO:0000256" key="4">
    <source>
        <dbReference type="ARBA" id="ARBA00022833"/>
    </source>
</evidence>
<feature type="compositionally biased region" description="Polar residues" evidence="6">
    <location>
        <begin position="497"/>
        <end position="511"/>
    </location>
</feature>
<evidence type="ECO:0000313" key="9">
    <source>
        <dbReference type="RefSeq" id="XP_021280139.1"/>
    </source>
</evidence>
<evidence type="ECO:0000256" key="3">
    <source>
        <dbReference type="ARBA" id="ARBA00022771"/>
    </source>
</evidence>
<dbReference type="GeneID" id="110413595"/>
<feature type="region of interest" description="Disordered" evidence="6">
    <location>
        <begin position="1009"/>
        <end position="1130"/>
    </location>
</feature>